<feature type="non-terminal residue" evidence="2">
    <location>
        <position position="178"/>
    </location>
</feature>
<evidence type="ECO:0000313" key="2">
    <source>
        <dbReference type="EMBL" id="KZL69639.1"/>
    </source>
</evidence>
<keyword evidence="3" id="KW-1185">Reference proteome</keyword>
<evidence type="ECO:0000256" key="1">
    <source>
        <dbReference type="SAM" id="MobiDB-lite"/>
    </source>
</evidence>
<reference evidence="2 3" key="1">
    <citation type="submission" date="2015-06" db="EMBL/GenBank/DDBJ databases">
        <title>Survival trade-offs in plant roots during colonization by closely related pathogenic and mutualistic fungi.</title>
        <authorList>
            <person name="Hacquard S."/>
            <person name="Kracher B."/>
            <person name="Hiruma K."/>
            <person name="Weinman A."/>
            <person name="Muench P."/>
            <person name="Garrido Oter R."/>
            <person name="Ver Loren van Themaat E."/>
            <person name="Dallerey J.-F."/>
            <person name="Damm U."/>
            <person name="Henrissat B."/>
            <person name="Lespinet O."/>
            <person name="Thon M."/>
            <person name="Kemen E."/>
            <person name="McHardy A.C."/>
            <person name="Schulze-Lefert P."/>
            <person name="O'Connell R.J."/>
        </authorList>
    </citation>
    <scope>NUCLEOTIDE SEQUENCE [LARGE SCALE GENOMIC DNA]</scope>
    <source>
        <strain evidence="2 3">MAFF 238704</strain>
    </source>
</reference>
<dbReference type="SUPFAM" id="SSF57959">
    <property type="entry name" value="Leucine zipper domain"/>
    <property type="match status" value="1"/>
</dbReference>
<dbReference type="AlphaFoldDB" id="A0A166RRU0"/>
<sequence>MSVRDAFIAMDNRNTRPVRKPRSRNTTISDNTSSDEKLKVRRERNRASQQIFRERRRAAEADLRKRAQRHEDVIENMSLLFIELFDGVLHDKEIVKNHPELLARFQSSAHRLKTLVEPVINTDDRDASSSMEPLEVERLRENHQDHGEYLTHQGALEDQPAIIAPKIDMDGELRRVIH</sequence>
<dbReference type="InterPro" id="IPR046347">
    <property type="entry name" value="bZIP_sf"/>
</dbReference>
<dbReference type="Proteomes" id="UP000076584">
    <property type="component" value="Unassembled WGS sequence"/>
</dbReference>
<proteinExistence type="predicted"/>
<name>A0A166RRU0_COLIC</name>
<evidence type="ECO:0000313" key="3">
    <source>
        <dbReference type="Proteomes" id="UP000076584"/>
    </source>
</evidence>
<protein>
    <recommendedName>
        <fullName evidence="4">BZIP domain-containing protein</fullName>
    </recommendedName>
</protein>
<feature type="region of interest" description="Disordered" evidence="1">
    <location>
        <begin position="15"/>
        <end position="48"/>
    </location>
</feature>
<organism evidence="2 3">
    <name type="scientific">Colletotrichum incanum</name>
    <name type="common">Soybean anthracnose fungus</name>
    <dbReference type="NCBI Taxonomy" id="1573173"/>
    <lineage>
        <taxon>Eukaryota</taxon>
        <taxon>Fungi</taxon>
        <taxon>Dikarya</taxon>
        <taxon>Ascomycota</taxon>
        <taxon>Pezizomycotina</taxon>
        <taxon>Sordariomycetes</taxon>
        <taxon>Hypocreomycetidae</taxon>
        <taxon>Glomerellales</taxon>
        <taxon>Glomerellaceae</taxon>
        <taxon>Colletotrichum</taxon>
        <taxon>Colletotrichum spaethianum species complex</taxon>
    </lineage>
</organism>
<dbReference type="GO" id="GO:0003700">
    <property type="term" value="F:DNA-binding transcription factor activity"/>
    <property type="evidence" value="ECO:0007669"/>
    <property type="project" value="InterPro"/>
</dbReference>
<dbReference type="EMBL" id="LFIW01002480">
    <property type="protein sequence ID" value="KZL69639.1"/>
    <property type="molecule type" value="Genomic_DNA"/>
</dbReference>
<accession>A0A166RRU0</accession>
<comment type="caution">
    <text evidence="2">The sequence shown here is derived from an EMBL/GenBank/DDBJ whole genome shotgun (WGS) entry which is preliminary data.</text>
</comment>
<gene>
    <name evidence="2" type="ORF">CI238_00754</name>
</gene>
<evidence type="ECO:0008006" key="4">
    <source>
        <dbReference type="Google" id="ProtNLM"/>
    </source>
</evidence>